<feature type="compositionally biased region" description="Low complexity" evidence="3">
    <location>
        <begin position="148"/>
        <end position="159"/>
    </location>
</feature>
<protein>
    <submittedName>
        <fullName evidence="5">LysM domain-containing protein</fullName>
    </submittedName>
</protein>
<dbReference type="PROSITE" id="PS51782">
    <property type="entry name" value="LYSM"/>
    <property type="match status" value="1"/>
</dbReference>
<dbReference type="InterPro" id="IPR023346">
    <property type="entry name" value="Lysozyme-like_dom_sf"/>
</dbReference>
<comment type="similarity">
    <text evidence="1">Belongs to the transglycosylase family. Rpf subfamily.</text>
</comment>
<dbReference type="CDD" id="cd00118">
    <property type="entry name" value="LysM"/>
    <property type="match status" value="1"/>
</dbReference>
<evidence type="ECO:0000256" key="3">
    <source>
        <dbReference type="SAM" id="MobiDB-lite"/>
    </source>
</evidence>
<feature type="compositionally biased region" description="Low complexity" evidence="3">
    <location>
        <begin position="14"/>
        <end position="31"/>
    </location>
</feature>
<dbReference type="Pfam" id="PF01476">
    <property type="entry name" value="LysM"/>
    <property type="match status" value="1"/>
</dbReference>
<dbReference type="CDD" id="cd13925">
    <property type="entry name" value="RPF"/>
    <property type="match status" value="1"/>
</dbReference>
<dbReference type="SUPFAM" id="SSF54106">
    <property type="entry name" value="LysM domain"/>
    <property type="match status" value="1"/>
</dbReference>
<keyword evidence="6" id="KW-1185">Reference proteome</keyword>
<dbReference type="InterPro" id="IPR036779">
    <property type="entry name" value="LysM_dom_sf"/>
</dbReference>
<dbReference type="Gene3D" id="1.10.530.10">
    <property type="match status" value="1"/>
</dbReference>
<comment type="caution">
    <text evidence="5">The sequence shown here is derived from an EMBL/GenBank/DDBJ whole genome shotgun (WGS) entry which is preliminary data.</text>
</comment>
<evidence type="ECO:0000313" key="6">
    <source>
        <dbReference type="Proteomes" id="UP000272729"/>
    </source>
</evidence>
<feature type="region of interest" description="Disordered" evidence="3">
    <location>
        <begin position="1"/>
        <end position="31"/>
    </location>
</feature>
<dbReference type="GO" id="GO:0016787">
    <property type="term" value="F:hydrolase activity"/>
    <property type="evidence" value="ECO:0007669"/>
    <property type="project" value="UniProtKB-KW"/>
</dbReference>
<dbReference type="EMBL" id="RBXR01000001">
    <property type="protein sequence ID" value="RKT74144.1"/>
    <property type="molecule type" value="Genomic_DNA"/>
</dbReference>
<reference evidence="5 6" key="1">
    <citation type="submission" date="2018-10" db="EMBL/GenBank/DDBJ databases">
        <title>Sequencing the genomes of 1000 actinobacteria strains.</title>
        <authorList>
            <person name="Klenk H.-P."/>
        </authorList>
    </citation>
    <scope>NUCLEOTIDE SEQUENCE [LARGE SCALE GENOMIC DNA]</scope>
    <source>
        <strain evidence="5 6">DSM 43911</strain>
    </source>
</reference>
<dbReference type="SMART" id="SM00257">
    <property type="entry name" value="LysM"/>
    <property type="match status" value="1"/>
</dbReference>
<evidence type="ECO:0000256" key="2">
    <source>
        <dbReference type="ARBA" id="ARBA00022801"/>
    </source>
</evidence>
<name>A0A495XMK8_9PSEU</name>
<sequence>MRRSGAATSMSDHGGTTQSGTTQSGTTRSGTTTHLGRAALLTAATACLFGLGGGVAAAQDSLDWDAVARCESGGNWSINTGNGYYGGLQFTPGTWAANGGTGMPQDATREEQIRVAENVLRTQGAGAWPSCAGRRGAPVRSTPPSTRTAVRTAPVEPVVPARPPSTDNPAGDYTIQEGDTLASIAQHAGIEGGWEALVAMNPGHLTNPDLIIPGHRIVTKSASDEPRNLRIR</sequence>
<evidence type="ECO:0000256" key="1">
    <source>
        <dbReference type="ARBA" id="ARBA00010830"/>
    </source>
</evidence>
<dbReference type="Gene3D" id="3.10.350.10">
    <property type="entry name" value="LysM domain"/>
    <property type="match status" value="1"/>
</dbReference>
<evidence type="ECO:0000259" key="4">
    <source>
        <dbReference type="PROSITE" id="PS51782"/>
    </source>
</evidence>
<accession>A0A495XMK8</accession>
<feature type="region of interest" description="Disordered" evidence="3">
    <location>
        <begin position="126"/>
        <end position="169"/>
    </location>
</feature>
<organism evidence="5 6">
    <name type="scientific">Saccharothrix variisporea</name>
    <dbReference type="NCBI Taxonomy" id="543527"/>
    <lineage>
        <taxon>Bacteria</taxon>
        <taxon>Bacillati</taxon>
        <taxon>Actinomycetota</taxon>
        <taxon>Actinomycetes</taxon>
        <taxon>Pseudonocardiales</taxon>
        <taxon>Pseudonocardiaceae</taxon>
        <taxon>Saccharothrix</taxon>
    </lineage>
</organism>
<evidence type="ECO:0000313" key="5">
    <source>
        <dbReference type="EMBL" id="RKT74144.1"/>
    </source>
</evidence>
<keyword evidence="2" id="KW-0378">Hydrolase</keyword>
<dbReference type="AlphaFoldDB" id="A0A495XMK8"/>
<feature type="domain" description="LysM" evidence="4">
    <location>
        <begin position="171"/>
        <end position="219"/>
    </location>
</feature>
<dbReference type="InterPro" id="IPR010618">
    <property type="entry name" value="RPF"/>
</dbReference>
<dbReference type="InterPro" id="IPR018392">
    <property type="entry name" value="LysM"/>
</dbReference>
<proteinExistence type="inferred from homology"/>
<feature type="compositionally biased region" description="Polar residues" evidence="3">
    <location>
        <begin position="1"/>
        <end position="11"/>
    </location>
</feature>
<dbReference type="Proteomes" id="UP000272729">
    <property type="component" value="Unassembled WGS sequence"/>
</dbReference>
<gene>
    <name evidence="5" type="ORF">DFJ66_7487</name>
</gene>
<dbReference type="Pfam" id="PF06737">
    <property type="entry name" value="Transglycosylas"/>
    <property type="match status" value="1"/>
</dbReference>
<dbReference type="SUPFAM" id="SSF53955">
    <property type="entry name" value="Lysozyme-like"/>
    <property type="match status" value="1"/>
</dbReference>